<organism evidence="1 2">
    <name type="scientific">Thlaspi arvense</name>
    <name type="common">Field penny-cress</name>
    <dbReference type="NCBI Taxonomy" id="13288"/>
    <lineage>
        <taxon>Eukaryota</taxon>
        <taxon>Viridiplantae</taxon>
        <taxon>Streptophyta</taxon>
        <taxon>Embryophyta</taxon>
        <taxon>Tracheophyta</taxon>
        <taxon>Spermatophyta</taxon>
        <taxon>Magnoliopsida</taxon>
        <taxon>eudicotyledons</taxon>
        <taxon>Gunneridae</taxon>
        <taxon>Pentapetalae</taxon>
        <taxon>rosids</taxon>
        <taxon>malvids</taxon>
        <taxon>Brassicales</taxon>
        <taxon>Brassicaceae</taxon>
        <taxon>Thlaspideae</taxon>
        <taxon>Thlaspi</taxon>
    </lineage>
</organism>
<accession>A0AAU9RHR7</accession>
<sequence length="76" mass="8592">MVLGKRHNSLIKRTTSMKMITVDTDMIYDHASQPSDHLTIRHNLTVMATQNDVFANEIFAIVVTFICIEGTTHFVA</sequence>
<dbReference type="AlphaFoldDB" id="A0AAU9RHR7"/>
<proteinExistence type="predicted"/>
<evidence type="ECO:0000313" key="2">
    <source>
        <dbReference type="Proteomes" id="UP000836841"/>
    </source>
</evidence>
<keyword evidence="2" id="KW-1185">Reference proteome</keyword>
<dbReference type="EMBL" id="OU466858">
    <property type="protein sequence ID" value="CAH2043415.1"/>
    <property type="molecule type" value="Genomic_DNA"/>
</dbReference>
<evidence type="ECO:0000313" key="1">
    <source>
        <dbReference type="EMBL" id="CAH2043415.1"/>
    </source>
</evidence>
<name>A0AAU9RHR7_THLAR</name>
<dbReference type="Proteomes" id="UP000836841">
    <property type="component" value="Chromosome 2"/>
</dbReference>
<gene>
    <name evidence="1" type="ORF">TAV2_LOCUS6894</name>
</gene>
<protein>
    <submittedName>
        <fullName evidence="1">Uncharacterized protein</fullName>
    </submittedName>
</protein>
<reference evidence="1 2" key="1">
    <citation type="submission" date="2022-03" db="EMBL/GenBank/DDBJ databases">
        <authorList>
            <person name="Nunn A."/>
            <person name="Chopra R."/>
            <person name="Nunn A."/>
            <person name="Contreras Garrido A."/>
        </authorList>
    </citation>
    <scope>NUCLEOTIDE SEQUENCE [LARGE SCALE GENOMIC DNA]</scope>
</reference>